<gene>
    <name evidence="1" type="ORF">FEV53_18390</name>
</gene>
<accession>A0A547PKU3</accession>
<name>A0A547PKU3_9RHOB</name>
<keyword evidence="2" id="KW-1185">Reference proteome</keyword>
<reference evidence="1 2" key="1">
    <citation type="submission" date="2019-06" db="EMBL/GenBank/DDBJ databases">
        <title>Paenimaribius caenipelagi gen. nov., sp. nov., isolated from a tidal flat.</title>
        <authorList>
            <person name="Yoon J.-H."/>
        </authorList>
    </citation>
    <scope>NUCLEOTIDE SEQUENCE [LARGE SCALE GENOMIC DNA]</scope>
    <source>
        <strain evidence="1 2">JBTF-M29</strain>
    </source>
</reference>
<dbReference type="Proteomes" id="UP000318590">
    <property type="component" value="Unassembled WGS sequence"/>
</dbReference>
<sequence>MKQDFESYSSLQLLFRGVAKQLLPEFVGDLRFLFPEDENVAIAFDWVSSVMYCDELLWSSESYPYFKDVDRTNGLYLVEGSSYLARIEQFFPNHNHYIYFDREFNWHITARGFEKVATP</sequence>
<evidence type="ECO:0000313" key="1">
    <source>
        <dbReference type="EMBL" id="TRD14770.1"/>
    </source>
</evidence>
<organism evidence="1 2">
    <name type="scientific">Palleronia caenipelagi</name>
    <dbReference type="NCBI Taxonomy" id="2489174"/>
    <lineage>
        <taxon>Bacteria</taxon>
        <taxon>Pseudomonadati</taxon>
        <taxon>Pseudomonadota</taxon>
        <taxon>Alphaproteobacteria</taxon>
        <taxon>Rhodobacterales</taxon>
        <taxon>Roseobacteraceae</taxon>
        <taxon>Palleronia</taxon>
    </lineage>
</organism>
<evidence type="ECO:0000313" key="2">
    <source>
        <dbReference type="Proteomes" id="UP000318590"/>
    </source>
</evidence>
<comment type="caution">
    <text evidence="1">The sequence shown here is derived from an EMBL/GenBank/DDBJ whole genome shotgun (WGS) entry which is preliminary data.</text>
</comment>
<dbReference type="EMBL" id="VFSV01000064">
    <property type="protein sequence ID" value="TRD14770.1"/>
    <property type="molecule type" value="Genomic_DNA"/>
</dbReference>
<protein>
    <submittedName>
        <fullName evidence="1">Uncharacterized protein</fullName>
    </submittedName>
</protein>
<dbReference type="AlphaFoldDB" id="A0A547PKU3"/>
<proteinExistence type="predicted"/>